<sequence length="210" mass="24339">MLERSKQQVIPHQWAFAGDKKRYCKESVKGFLPEEIRHLMWSLDWPVDPNTQNMHLNCFYDMPNCGLPSSGKHWGVDIQVAVGTHVLTPETGKIVELSINERQAMLDIIMIGNSGIYYIFGHLDWKVISDKFAEIRGLVVGEEVRVKKEVDQREMIGEVGYFGRMSGKFLETVQEDVKNVYGDTNSHLHIECWYRWKTPINPLLLFKRLS</sequence>
<comment type="caution">
    <text evidence="1">The sequence shown here is derived from an EMBL/GenBank/DDBJ whole genome shotgun (WGS) entry which is preliminary data.</text>
</comment>
<reference evidence="1 2" key="1">
    <citation type="journal article" date="2016" name="Nat. Commun.">
        <title>Thousands of microbial genomes shed light on interconnected biogeochemical processes in an aquifer system.</title>
        <authorList>
            <person name="Anantharaman K."/>
            <person name="Brown C.T."/>
            <person name="Hug L.A."/>
            <person name="Sharon I."/>
            <person name="Castelle C.J."/>
            <person name="Probst A.J."/>
            <person name="Thomas B.C."/>
            <person name="Singh A."/>
            <person name="Wilkins M.J."/>
            <person name="Karaoz U."/>
            <person name="Brodie E.L."/>
            <person name="Williams K.H."/>
            <person name="Hubbard S.S."/>
            <person name="Banfield J.F."/>
        </authorList>
    </citation>
    <scope>NUCLEOTIDE SEQUENCE [LARGE SCALE GENOMIC DNA]</scope>
</reference>
<gene>
    <name evidence="1" type="ORF">A2975_01420</name>
</gene>
<dbReference type="InterPro" id="IPR011055">
    <property type="entry name" value="Dup_hybrid_motif"/>
</dbReference>
<dbReference type="SUPFAM" id="SSF51261">
    <property type="entry name" value="Duplicated hybrid motif"/>
    <property type="match status" value="1"/>
</dbReference>
<evidence type="ECO:0000313" key="2">
    <source>
        <dbReference type="Proteomes" id="UP000178429"/>
    </source>
</evidence>
<accession>A0A1F8C596</accession>
<protein>
    <recommendedName>
        <fullName evidence="3">Peptidase M23 domain-containing protein</fullName>
    </recommendedName>
</protein>
<evidence type="ECO:0008006" key="3">
    <source>
        <dbReference type="Google" id="ProtNLM"/>
    </source>
</evidence>
<proteinExistence type="predicted"/>
<organism evidence="1 2">
    <name type="scientific">Candidatus Woesebacteria bacterium RIFCSPLOWO2_01_FULL_44_14</name>
    <dbReference type="NCBI Taxonomy" id="1802525"/>
    <lineage>
        <taxon>Bacteria</taxon>
        <taxon>Candidatus Woeseibacteriota</taxon>
    </lineage>
</organism>
<dbReference type="Gene3D" id="2.70.70.10">
    <property type="entry name" value="Glucose Permease (Domain IIA)"/>
    <property type="match status" value="1"/>
</dbReference>
<dbReference type="Proteomes" id="UP000178429">
    <property type="component" value="Unassembled WGS sequence"/>
</dbReference>
<evidence type="ECO:0000313" key="1">
    <source>
        <dbReference type="EMBL" id="OGM70918.1"/>
    </source>
</evidence>
<name>A0A1F8C596_9BACT</name>
<dbReference type="EMBL" id="MGHL01000001">
    <property type="protein sequence ID" value="OGM70918.1"/>
    <property type="molecule type" value="Genomic_DNA"/>
</dbReference>
<dbReference type="STRING" id="1802525.A2975_01420"/>
<dbReference type="AlphaFoldDB" id="A0A1F8C596"/>